<accession>A0AAW1P5M2</accession>
<sequence length="353" mass="39873">MGGKRAKTRRQPPKAVHNASSQGMKSAIPVLAGPKHLTCEDEDLKQGFSQFSEGTYRQILREMHTESDTVQSDDMNTLRDLFARTLAKAQRLPSKSIFAKELDPSDLPRYQAKEDKEFEEAFRTTYSLGERVKDYGARLSSENTNKFLFYREMLEVIAMKHYTSGCPTMIVMSKQGAVAVMLNFKGIKRSTAGLPLLVIECMTIRSKDPAKFFAEENQHVGRPGSVDDIDPKVVPWLAVDNLADVLFLVDVLVANNELFVVSVQLCLQSTPSKDPKAAAMHMSFPHLIQDRHNGKPSFKFMMGKHQSAYLQIRNFVRQHGQEDSHAWLYCKRTSEGALRIYLGQLPPKSPQFD</sequence>
<name>A0AAW1P5M2_9CHLO</name>
<evidence type="ECO:0000313" key="3">
    <source>
        <dbReference type="Proteomes" id="UP001465755"/>
    </source>
</evidence>
<dbReference type="AlphaFoldDB" id="A0AAW1P5M2"/>
<protein>
    <submittedName>
        <fullName evidence="2">Uncharacterized protein</fullName>
    </submittedName>
</protein>
<dbReference type="EMBL" id="JALJOQ010000045">
    <property type="protein sequence ID" value="KAK9805086.1"/>
    <property type="molecule type" value="Genomic_DNA"/>
</dbReference>
<feature type="compositionally biased region" description="Basic residues" evidence="1">
    <location>
        <begin position="1"/>
        <end position="12"/>
    </location>
</feature>
<evidence type="ECO:0000313" key="2">
    <source>
        <dbReference type="EMBL" id="KAK9805086.1"/>
    </source>
</evidence>
<reference evidence="2 3" key="1">
    <citation type="journal article" date="2024" name="Nat. Commun.">
        <title>Phylogenomics reveals the evolutionary origins of lichenization in chlorophyte algae.</title>
        <authorList>
            <person name="Puginier C."/>
            <person name="Libourel C."/>
            <person name="Otte J."/>
            <person name="Skaloud P."/>
            <person name="Haon M."/>
            <person name="Grisel S."/>
            <person name="Petersen M."/>
            <person name="Berrin J.G."/>
            <person name="Delaux P.M."/>
            <person name="Dal Grande F."/>
            <person name="Keller J."/>
        </authorList>
    </citation>
    <scope>NUCLEOTIDE SEQUENCE [LARGE SCALE GENOMIC DNA]</scope>
    <source>
        <strain evidence="2 3">SAG 2036</strain>
    </source>
</reference>
<comment type="caution">
    <text evidence="2">The sequence shown here is derived from an EMBL/GenBank/DDBJ whole genome shotgun (WGS) entry which is preliminary data.</text>
</comment>
<keyword evidence="3" id="KW-1185">Reference proteome</keyword>
<organism evidence="2 3">
    <name type="scientific">Symbiochloris irregularis</name>
    <dbReference type="NCBI Taxonomy" id="706552"/>
    <lineage>
        <taxon>Eukaryota</taxon>
        <taxon>Viridiplantae</taxon>
        <taxon>Chlorophyta</taxon>
        <taxon>core chlorophytes</taxon>
        <taxon>Trebouxiophyceae</taxon>
        <taxon>Trebouxiales</taxon>
        <taxon>Trebouxiaceae</taxon>
        <taxon>Symbiochloris</taxon>
    </lineage>
</organism>
<gene>
    <name evidence="2" type="ORF">WJX73_003370</name>
</gene>
<evidence type="ECO:0000256" key="1">
    <source>
        <dbReference type="SAM" id="MobiDB-lite"/>
    </source>
</evidence>
<feature type="region of interest" description="Disordered" evidence="1">
    <location>
        <begin position="1"/>
        <end position="25"/>
    </location>
</feature>
<proteinExistence type="predicted"/>
<dbReference type="Proteomes" id="UP001465755">
    <property type="component" value="Unassembled WGS sequence"/>
</dbReference>